<protein>
    <recommendedName>
        <fullName evidence="4 13">Very-long-chain (3R)-3-hydroxyacyl-CoA dehydratase</fullName>
        <ecNumber evidence="4 13">4.2.1.134</ecNumber>
    </recommendedName>
</protein>
<evidence type="ECO:0000256" key="2">
    <source>
        <dbReference type="ARBA" id="ARBA00005194"/>
    </source>
</evidence>
<evidence type="ECO:0000256" key="5">
    <source>
        <dbReference type="ARBA" id="ARBA00022516"/>
    </source>
</evidence>
<keyword evidence="6 13" id="KW-0812">Transmembrane</keyword>
<dbReference type="GO" id="GO:0006633">
    <property type="term" value="P:fatty acid biosynthetic process"/>
    <property type="evidence" value="ECO:0007669"/>
    <property type="project" value="UniProtKB-UniPathway"/>
</dbReference>
<organism evidence="14 15">
    <name type="scientific">Physcomitrium patens</name>
    <name type="common">Spreading-leaved earth moss</name>
    <name type="synonym">Physcomitrella patens</name>
    <dbReference type="NCBI Taxonomy" id="3218"/>
    <lineage>
        <taxon>Eukaryota</taxon>
        <taxon>Viridiplantae</taxon>
        <taxon>Streptophyta</taxon>
        <taxon>Embryophyta</taxon>
        <taxon>Bryophyta</taxon>
        <taxon>Bryophytina</taxon>
        <taxon>Bryopsida</taxon>
        <taxon>Funariidae</taxon>
        <taxon>Funariales</taxon>
        <taxon>Funariaceae</taxon>
        <taxon>Physcomitrium</taxon>
    </lineage>
</organism>
<dbReference type="GO" id="GO:0005789">
    <property type="term" value="C:endoplasmic reticulum membrane"/>
    <property type="evidence" value="ECO:0007669"/>
    <property type="project" value="UniProtKB-SubCell"/>
</dbReference>
<reference evidence="14" key="3">
    <citation type="submission" date="2020-12" db="UniProtKB">
        <authorList>
            <consortium name="EnsemblPlants"/>
        </authorList>
    </citation>
    <scope>IDENTIFICATION</scope>
</reference>
<dbReference type="Gramene" id="Pp3c12_26220V3.3">
    <property type="protein sequence ID" value="Pp3c12_26220V3.3"/>
    <property type="gene ID" value="Pp3c12_26220"/>
</dbReference>
<dbReference type="PANTHER" id="PTHR11035:SF35">
    <property type="entry name" value="VERY-LONG-CHAIN (3R)-3-HYDROXYACYL-COA DEHYDRATASE"/>
    <property type="match status" value="1"/>
</dbReference>
<comment type="catalytic activity">
    <reaction evidence="13">
        <text>a very-long-chain (3R)-3-hydroxyacyl-CoA = a very-long-chain (2E)-enoyl-CoA + H2O</text>
        <dbReference type="Rhea" id="RHEA:45812"/>
        <dbReference type="ChEBI" id="CHEBI:15377"/>
        <dbReference type="ChEBI" id="CHEBI:83728"/>
        <dbReference type="ChEBI" id="CHEBI:85440"/>
        <dbReference type="EC" id="4.2.1.134"/>
    </reaction>
</comment>
<evidence type="ECO:0000256" key="7">
    <source>
        <dbReference type="ARBA" id="ARBA00022832"/>
    </source>
</evidence>
<sequence length="207" mass="23408">MATASVARNAYLTCYNSLQSLGWALVLLRLVNDIVETKSLRGGFSAAGNVVCFLQLAAFLEILHSALGLVPTGILFAFMQWLGRSHVLFAIVAKIPEVQEQPPIMITFLAWSAAEVIRYPHYTLGLLGLCPHWLTWLRYTAFIVLYPIGALYGEMLAMYLSLDFIKDRNLYASSFKWLPFDYHFFVVVSSLSFLFNTSYWLTLQSKS</sequence>
<keyword evidence="5 13" id="KW-0444">Lipid biosynthesis</keyword>
<keyword evidence="10 13" id="KW-0472">Membrane</keyword>
<keyword evidence="8 13" id="KW-1133">Transmembrane helix</keyword>
<evidence type="ECO:0000256" key="3">
    <source>
        <dbReference type="ARBA" id="ARBA00007811"/>
    </source>
</evidence>
<dbReference type="Pfam" id="PF04387">
    <property type="entry name" value="PTPLA"/>
    <property type="match status" value="1"/>
</dbReference>
<dbReference type="AlphaFoldDB" id="A0A7I4AEH5"/>
<reference evidence="14 15" key="2">
    <citation type="journal article" date="2018" name="Plant J.">
        <title>The Physcomitrella patens chromosome-scale assembly reveals moss genome structure and evolution.</title>
        <authorList>
            <person name="Lang D."/>
            <person name="Ullrich K.K."/>
            <person name="Murat F."/>
            <person name="Fuchs J."/>
            <person name="Jenkins J."/>
            <person name="Haas F.B."/>
            <person name="Piednoel M."/>
            <person name="Gundlach H."/>
            <person name="Van Bel M."/>
            <person name="Meyberg R."/>
            <person name="Vives C."/>
            <person name="Morata J."/>
            <person name="Symeonidi A."/>
            <person name="Hiss M."/>
            <person name="Muchero W."/>
            <person name="Kamisugi Y."/>
            <person name="Saleh O."/>
            <person name="Blanc G."/>
            <person name="Decker E.L."/>
            <person name="van Gessel N."/>
            <person name="Grimwood J."/>
            <person name="Hayes R.D."/>
            <person name="Graham S.W."/>
            <person name="Gunter L.E."/>
            <person name="McDaniel S.F."/>
            <person name="Hoernstein S.N.W."/>
            <person name="Larsson A."/>
            <person name="Li F.W."/>
            <person name="Perroud P.F."/>
            <person name="Phillips J."/>
            <person name="Ranjan P."/>
            <person name="Rokshar D.S."/>
            <person name="Rothfels C.J."/>
            <person name="Schneider L."/>
            <person name="Shu S."/>
            <person name="Stevenson D.W."/>
            <person name="Thummler F."/>
            <person name="Tillich M."/>
            <person name="Villarreal Aguilar J.C."/>
            <person name="Widiez T."/>
            <person name="Wong G.K."/>
            <person name="Wymore A."/>
            <person name="Zhang Y."/>
            <person name="Zimmer A.D."/>
            <person name="Quatrano R.S."/>
            <person name="Mayer K.F.X."/>
            <person name="Goodstein D."/>
            <person name="Casacuberta J.M."/>
            <person name="Vandepoele K."/>
            <person name="Reski R."/>
            <person name="Cuming A.C."/>
            <person name="Tuskan G.A."/>
            <person name="Maumus F."/>
            <person name="Salse J."/>
            <person name="Schmutz J."/>
            <person name="Rensing S.A."/>
        </authorList>
    </citation>
    <scope>NUCLEOTIDE SEQUENCE [LARGE SCALE GENOMIC DNA]</scope>
    <source>
        <strain evidence="14 15">cv. Gransden 2004</strain>
    </source>
</reference>
<evidence type="ECO:0000256" key="12">
    <source>
        <dbReference type="ARBA" id="ARBA00023239"/>
    </source>
</evidence>
<name>A0A7I4AEH5_PHYPA</name>
<dbReference type="EC" id="4.2.1.134" evidence="4 13"/>
<feature type="transmembrane region" description="Helical" evidence="13">
    <location>
        <begin position="141"/>
        <end position="162"/>
    </location>
</feature>
<evidence type="ECO:0000256" key="6">
    <source>
        <dbReference type="ARBA" id="ARBA00022692"/>
    </source>
</evidence>
<keyword evidence="9 13" id="KW-0443">Lipid metabolism</keyword>
<evidence type="ECO:0000256" key="9">
    <source>
        <dbReference type="ARBA" id="ARBA00023098"/>
    </source>
</evidence>
<dbReference type="InterPro" id="IPR007482">
    <property type="entry name" value="Tyr_Pase-like_PTPLA"/>
</dbReference>
<dbReference type="EnsemblPlants" id="Pp3c12_26220V3.3">
    <property type="protein sequence ID" value="Pp3c12_26220V3.3"/>
    <property type="gene ID" value="Pp3c12_26220"/>
</dbReference>
<evidence type="ECO:0000256" key="8">
    <source>
        <dbReference type="ARBA" id="ARBA00022989"/>
    </source>
</evidence>
<comment type="pathway">
    <text evidence="2 13">Lipid metabolism; fatty acid biosynthesis.</text>
</comment>
<keyword evidence="12 13" id="KW-0456">Lyase</keyword>
<evidence type="ECO:0000256" key="11">
    <source>
        <dbReference type="ARBA" id="ARBA00023160"/>
    </source>
</evidence>
<evidence type="ECO:0000313" key="15">
    <source>
        <dbReference type="Proteomes" id="UP000006727"/>
    </source>
</evidence>
<evidence type="ECO:0000256" key="13">
    <source>
        <dbReference type="RuleBase" id="RU363109"/>
    </source>
</evidence>
<keyword evidence="7 13" id="KW-0276">Fatty acid metabolism</keyword>
<comment type="function">
    <text evidence="13">Catalyzes the third of the four reactions of the long-chain fatty acids elongation cycle. This endoplasmic reticulum-bound enzymatic process, allows the addition of two carbons to the chain of long- and very long-chain fatty acids/VLCFAs per cycle. This enzyme catalyzes the dehydration of the 3-hydroxyacyl-CoA intermediate into trans-2,3-enoyl-CoA, within each cycle of fatty acid elongation. Thereby, it participates to the production of VLCFAs of different chain lengths that are involved in multiple biological processes as precursors of membrane lipids and lipid mediators.</text>
</comment>
<reference evidence="14 15" key="1">
    <citation type="journal article" date="2008" name="Science">
        <title>The Physcomitrella genome reveals evolutionary insights into the conquest of land by plants.</title>
        <authorList>
            <person name="Rensing S."/>
            <person name="Lang D."/>
            <person name="Zimmer A."/>
            <person name="Terry A."/>
            <person name="Salamov A."/>
            <person name="Shapiro H."/>
            <person name="Nishiyama T."/>
            <person name="Perroud P.-F."/>
            <person name="Lindquist E."/>
            <person name="Kamisugi Y."/>
            <person name="Tanahashi T."/>
            <person name="Sakakibara K."/>
            <person name="Fujita T."/>
            <person name="Oishi K."/>
            <person name="Shin-I T."/>
            <person name="Kuroki Y."/>
            <person name="Toyoda A."/>
            <person name="Suzuki Y."/>
            <person name="Hashimoto A."/>
            <person name="Yamaguchi K."/>
            <person name="Sugano A."/>
            <person name="Kohara Y."/>
            <person name="Fujiyama A."/>
            <person name="Anterola A."/>
            <person name="Aoki S."/>
            <person name="Ashton N."/>
            <person name="Barbazuk W.B."/>
            <person name="Barker E."/>
            <person name="Bennetzen J."/>
            <person name="Bezanilla M."/>
            <person name="Blankenship R."/>
            <person name="Cho S.H."/>
            <person name="Dutcher S."/>
            <person name="Estelle M."/>
            <person name="Fawcett J.A."/>
            <person name="Gundlach H."/>
            <person name="Hanada K."/>
            <person name="Heyl A."/>
            <person name="Hicks K.A."/>
            <person name="Hugh J."/>
            <person name="Lohr M."/>
            <person name="Mayer K."/>
            <person name="Melkozernov A."/>
            <person name="Murata T."/>
            <person name="Nelson D."/>
            <person name="Pils B."/>
            <person name="Prigge M."/>
            <person name="Reiss B."/>
            <person name="Renner T."/>
            <person name="Rombauts S."/>
            <person name="Rushton P."/>
            <person name="Sanderfoot A."/>
            <person name="Schween G."/>
            <person name="Shiu S.-H."/>
            <person name="Stueber K."/>
            <person name="Theodoulou F.L."/>
            <person name="Tu H."/>
            <person name="Van de Peer Y."/>
            <person name="Verrier P.J."/>
            <person name="Waters E."/>
            <person name="Wood A."/>
            <person name="Yang L."/>
            <person name="Cove D."/>
            <person name="Cuming A."/>
            <person name="Hasebe M."/>
            <person name="Lucas S."/>
            <person name="Mishler D.B."/>
            <person name="Reski R."/>
            <person name="Grigoriev I."/>
            <person name="Quatrano R.S."/>
            <person name="Boore J.L."/>
        </authorList>
    </citation>
    <scope>NUCLEOTIDE SEQUENCE [LARGE SCALE GENOMIC DNA]</scope>
    <source>
        <strain evidence="14 15">cv. Gransden 2004</strain>
    </source>
</reference>
<dbReference type="EMBL" id="ABEU02000012">
    <property type="status" value="NOT_ANNOTATED_CDS"/>
    <property type="molecule type" value="Genomic_DNA"/>
</dbReference>
<proteinExistence type="inferred from homology"/>
<dbReference type="GO" id="GO:0102158">
    <property type="term" value="F:very-long-chain (3R)-3-hydroxyacyl-CoA dehydratase activity"/>
    <property type="evidence" value="ECO:0007669"/>
    <property type="project" value="UniProtKB-EC"/>
</dbReference>
<gene>
    <name evidence="14" type="primary">LOC112289823</name>
</gene>
<evidence type="ECO:0000256" key="1">
    <source>
        <dbReference type="ARBA" id="ARBA00004141"/>
    </source>
</evidence>
<dbReference type="PANTHER" id="PTHR11035">
    <property type="entry name" value="VERY-LONG-CHAIN (3R)-3-HYDROXYACYL-COA DEHYDRATASE"/>
    <property type="match status" value="1"/>
</dbReference>
<accession>A0A7I4AEH5</accession>
<keyword evidence="11 13" id="KW-0275">Fatty acid biosynthesis</keyword>
<feature type="transmembrane region" description="Helical" evidence="13">
    <location>
        <begin position="182"/>
        <end position="201"/>
    </location>
</feature>
<keyword evidence="13" id="KW-0256">Endoplasmic reticulum</keyword>
<comment type="caution">
    <text evidence="13">Lacks conserved residue(s) required for the propagation of feature annotation.</text>
</comment>
<evidence type="ECO:0000256" key="4">
    <source>
        <dbReference type="ARBA" id="ARBA00013122"/>
    </source>
</evidence>
<evidence type="ECO:0000313" key="14">
    <source>
        <dbReference type="EnsemblPlants" id="Pp3c12_26220V3.3"/>
    </source>
</evidence>
<feature type="transmembrane region" description="Helical" evidence="13">
    <location>
        <begin position="46"/>
        <end position="67"/>
    </location>
</feature>
<keyword evidence="15" id="KW-1185">Reference proteome</keyword>
<evidence type="ECO:0000256" key="10">
    <source>
        <dbReference type="ARBA" id="ARBA00023136"/>
    </source>
</evidence>
<comment type="subcellular location">
    <subcellularLocation>
        <location evidence="13">Endoplasmic reticulum membrane</location>
        <topology evidence="13">Multi-pass membrane protein</topology>
    </subcellularLocation>
    <subcellularLocation>
        <location evidence="1">Membrane</location>
        <topology evidence="1">Multi-pass membrane protein</topology>
    </subcellularLocation>
</comment>
<dbReference type="UniPathway" id="UPA00094"/>
<comment type="similarity">
    <text evidence="3 13">Belongs to the very long-chain fatty acids dehydratase HACD family.</text>
</comment>
<dbReference type="Proteomes" id="UP000006727">
    <property type="component" value="Chromosome 12"/>
</dbReference>